<dbReference type="EMBL" id="UZAM01008862">
    <property type="protein sequence ID" value="VDP06728.1"/>
    <property type="molecule type" value="Genomic_DNA"/>
</dbReference>
<dbReference type="InterPro" id="IPR011060">
    <property type="entry name" value="RibuloseP-bd_barrel"/>
</dbReference>
<protein>
    <submittedName>
        <fullName evidence="4">BtpA family membrane complex biogenesis protein</fullName>
    </submittedName>
</protein>
<evidence type="ECO:0000256" key="1">
    <source>
        <dbReference type="ARBA" id="ARBA00006007"/>
    </source>
</evidence>
<keyword evidence="3" id="KW-1185">Reference proteome</keyword>
<dbReference type="OrthoDB" id="10045006at2759"/>
<name>A0A183INQ3_9BILA</name>
<dbReference type="AlphaFoldDB" id="A0A183INQ3"/>
<dbReference type="PANTHER" id="PTHR21381:SF3">
    <property type="entry name" value="SGC REGION PROTEIN SGCQ-RELATED"/>
    <property type="match status" value="1"/>
</dbReference>
<dbReference type="InterPro" id="IPR005137">
    <property type="entry name" value="BtpA"/>
</dbReference>
<accession>A0A183INQ3</accession>
<dbReference type="Pfam" id="PF03437">
    <property type="entry name" value="BtpA"/>
    <property type="match status" value="1"/>
</dbReference>
<dbReference type="PANTHER" id="PTHR21381">
    <property type="entry name" value="ZGC:162297"/>
    <property type="match status" value="1"/>
</dbReference>
<evidence type="ECO:0000313" key="4">
    <source>
        <dbReference type="WBParaSite" id="SBAD_0000546501-mRNA-1"/>
    </source>
</evidence>
<sequence length="208" mass="22836">MGDVPYVRPADVGPETISFMTRMAIDVKRSNDKRRNLIYGISFLASCNHYDFIRAEGFIFSHVADEGFIDACAGPLLRYRRMIGADHIAVLTDIKKKHSSHSITADVSSSDTAEAAKFFLSDGVIITGKKTGSPPSIQDFLELRNGTSLPVIIGSGVTDQNVSKFAEADALIVGSYFKKDGIWSNDVEFSRVKRLVDVVKEIRQEASA</sequence>
<gene>
    <name evidence="2" type="ORF">SBAD_LOCUS5249</name>
</gene>
<dbReference type="Proteomes" id="UP000270296">
    <property type="component" value="Unassembled WGS sequence"/>
</dbReference>
<dbReference type="WBParaSite" id="SBAD_0000546501-mRNA-1">
    <property type="protein sequence ID" value="SBAD_0000546501-mRNA-1"/>
    <property type="gene ID" value="SBAD_0000546501"/>
</dbReference>
<reference evidence="4" key="1">
    <citation type="submission" date="2016-06" db="UniProtKB">
        <authorList>
            <consortium name="WormBaseParasite"/>
        </authorList>
    </citation>
    <scope>IDENTIFICATION</scope>
</reference>
<evidence type="ECO:0000313" key="2">
    <source>
        <dbReference type="EMBL" id="VDP06728.1"/>
    </source>
</evidence>
<dbReference type="SUPFAM" id="SSF51366">
    <property type="entry name" value="Ribulose-phoshate binding barrel"/>
    <property type="match status" value="1"/>
</dbReference>
<evidence type="ECO:0000313" key="3">
    <source>
        <dbReference type="Proteomes" id="UP000270296"/>
    </source>
</evidence>
<organism evidence="4">
    <name type="scientific">Soboliphyme baturini</name>
    <dbReference type="NCBI Taxonomy" id="241478"/>
    <lineage>
        <taxon>Eukaryota</taxon>
        <taxon>Metazoa</taxon>
        <taxon>Ecdysozoa</taxon>
        <taxon>Nematoda</taxon>
        <taxon>Enoplea</taxon>
        <taxon>Dorylaimia</taxon>
        <taxon>Dioctophymatida</taxon>
        <taxon>Dioctophymatoidea</taxon>
        <taxon>Soboliphymatidae</taxon>
        <taxon>Soboliphyme</taxon>
    </lineage>
</organism>
<reference evidence="2 3" key="2">
    <citation type="submission" date="2018-11" db="EMBL/GenBank/DDBJ databases">
        <authorList>
            <consortium name="Pathogen Informatics"/>
        </authorList>
    </citation>
    <scope>NUCLEOTIDE SEQUENCE [LARGE SCALE GENOMIC DNA]</scope>
</reference>
<comment type="similarity">
    <text evidence="1">Belongs to the BtpA family.</text>
</comment>
<proteinExistence type="inferred from homology"/>